<gene>
    <name evidence="6" type="ORF">F0562_030116</name>
</gene>
<evidence type="ECO:0008006" key="8">
    <source>
        <dbReference type="Google" id="ProtNLM"/>
    </source>
</evidence>
<keyword evidence="5" id="KW-0812">Transmembrane</keyword>
<evidence type="ECO:0000256" key="2">
    <source>
        <dbReference type="ARBA" id="ARBA00022801"/>
    </source>
</evidence>
<keyword evidence="7" id="KW-1185">Reference proteome</keyword>
<evidence type="ECO:0000313" key="7">
    <source>
        <dbReference type="Proteomes" id="UP000325577"/>
    </source>
</evidence>
<reference evidence="6 7" key="1">
    <citation type="submission" date="2019-09" db="EMBL/GenBank/DDBJ databases">
        <title>A chromosome-level genome assembly of the Chinese tupelo Nyssa sinensis.</title>
        <authorList>
            <person name="Yang X."/>
            <person name="Kang M."/>
            <person name="Yang Y."/>
            <person name="Xiong H."/>
            <person name="Wang M."/>
            <person name="Zhang Z."/>
            <person name="Wang Z."/>
            <person name="Wu H."/>
            <person name="Ma T."/>
            <person name="Liu J."/>
            <person name="Xi Z."/>
        </authorList>
    </citation>
    <scope>NUCLEOTIDE SEQUENCE [LARGE SCALE GENOMIC DNA]</scope>
    <source>
        <strain evidence="6">J267</strain>
        <tissue evidence="6">Leaf</tissue>
    </source>
</reference>
<comment type="similarity">
    <text evidence="1 4">Belongs to the glycosyl hydrolase 17 family.</text>
</comment>
<accession>A0A5J5AW46</accession>
<evidence type="ECO:0000256" key="1">
    <source>
        <dbReference type="ARBA" id="ARBA00008773"/>
    </source>
</evidence>
<keyword evidence="2" id="KW-0378">Hydrolase</keyword>
<dbReference type="AlphaFoldDB" id="A0A5J5AW46"/>
<keyword evidence="3" id="KW-0326">Glycosidase</keyword>
<dbReference type="Pfam" id="PF00332">
    <property type="entry name" value="Glyco_hydro_17"/>
    <property type="match status" value="1"/>
</dbReference>
<dbReference type="InterPro" id="IPR044965">
    <property type="entry name" value="Glyco_hydro_17_plant"/>
</dbReference>
<dbReference type="InterPro" id="IPR017853">
    <property type="entry name" value="GH"/>
</dbReference>
<dbReference type="GO" id="GO:0004553">
    <property type="term" value="F:hydrolase activity, hydrolyzing O-glycosyl compounds"/>
    <property type="evidence" value="ECO:0007669"/>
    <property type="project" value="InterPro"/>
</dbReference>
<protein>
    <recommendedName>
        <fullName evidence="8">Glucan endo-1,3-beta-D-glucosidase</fullName>
    </recommendedName>
</protein>
<keyword evidence="5" id="KW-0472">Membrane</keyword>
<organism evidence="6 7">
    <name type="scientific">Nyssa sinensis</name>
    <dbReference type="NCBI Taxonomy" id="561372"/>
    <lineage>
        <taxon>Eukaryota</taxon>
        <taxon>Viridiplantae</taxon>
        <taxon>Streptophyta</taxon>
        <taxon>Embryophyta</taxon>
        <taxon>Tracheophyta</taxon>
        <taxon>Spermatophyta</taxon>
        <taxon>Magnoliopsida</taxon>
        <taxon>eudicotyledons</taxon>
        <taxon>Gunneridae</taxon>
        <taxon>Pentapetalae</taxon>
        <taxon>asterids</taxon>
        <taxon>Cornales</taxon>
        <taxon>Nyssaceae</taxon>
        <taxon>Nyssa</taxon>
    </lineage>
</organism>
<dbReference type="OrthoDB" id="1723998at2759"/>
<dbReference type="SUPFAM" id="SSF51445">
    <property type="entry name" value="(Trans)glycosidases"/>
    <property type="match status" value="1"/>
</dbReference>
<evidence type="ECO:0000256" key="4">
    <source>
        <dbReference type="RuleBase" id="RU004335"/>
    </source>
</evidence>
<dbReference type="GO" id="GO:0005975">
    <property type="term" value="P:carbohydrate metabolic process"/>
    <property type="evidence" value="ECO:0007669"/>
    <property type="project" value="InterPro"/>
</dbReference>
<sequence length="126" mass="14260">MKVFSRFSIETLLVLFIFFIPNELLIVQAFTGTYGINYGRIADNIPSPNKVVTLLRAAKIKNVRIYDADHSVLEAFRGTGLELVVGLPNDYLKDMSANADHALTWVKENVQAFLPETAHPWGCYWK</sequence>
<feature type="transmembrane region" description="Helical" evidence="5">
    <location>
        <begin position="12"/>
        <end position="36"/>
    </location>
</feature>
<dbReference type="PANTHER" id="PTHR32227">
    <property type="entry name" value="GLUCAN ENDO-1,3-BETA-GLUCOSIDASE BG1-RELATED-RELATED"/>
    <property type="match status" value="1"/>
</dbReference>
<dbReference type="Proteomes" id="UP000325577">
    <property type="component" value="Linkage Group LG17"/>
</dbReference>
<dbReference type="Gene3D" id="3.20.20.80">
    <property type="entry name" value="Glycosidases"/>
    <property type="match status" value="1"/>
</dbReference>
<name>A0A5J5AW46_9ASTE</name>
<dbReference type="InterPro" id="IPR000490">
    <property type="entry name" value="Glyco_hydro_17"/>
</dbReference>
<evidence type="ECO:0000313" key="6">
    <source>
        <dbReference type="EMBL" id="KAA8535113.1"/>
    </source>
</evidence>
<proteinExistence type="inferred from homology"/>
<keyword evidence="5" id="KW-1133">Transmembrane helix</keyword>
<dbReference type="EMBL" id="CM018040">
    <property type="protein sequence ID" value="KAA8535113.1"/>
    <property type="molecule type" value="Genomic_DNA"/>
</dbReference>
<evidence type="ECO:0000256" key="3">
    <source>
        <dbReference type="ARBA" id="ARBA00023295"/>
    </source>
</evidence>
<evidence type="ECO:0000256" key="5">
    <source>
        <dbReference type="SAM" id="Phobius"/>
    </source>
</evidence>